<accession>A0A395LXP7</accession>
<evidence type="ECO:0000313" key="4">
    <source>
        <dbReference type="Proteomes" id="UP000266389"/>
    </source>
</evidence>
<dbReference type="PANTHER" id="PTHR43584:SF9">
    <property type="entry name" value="TRANSFERASE HEXAPEPTIDE REPEAT CONTAINING PROTEIN"/>
    <property type="match status" value="1"/>
</dbReference>
<reference evidence="3 4" key="1">
    <citation type="journal article" date="2011" name="ISME J.">
        <title>Community ecology of hot spring cyanobacterial mats: predominant populations and their functional potential.</title>
        <authorList>
            <person name="Klatt C.G."/>
            <person name="Wood J.M."/>
            <person name="Rusch D.B."/>
            <person name="Bateson M.M."/>
            <person name="Hamamura N."/>
            <person name="Heidelberg J.F."/>
            <person name="Grossman A.R."/>
            <person name="Bhaya D."/>
            <person name="Cohan F.M."/>
            <person name="Kuhl M."/>
            <person name="Bryant D.A."/>
            <person name="Ward D.M."/>
        </authorList>
    </citation>
    <scope>NUCLEOTIDE SEQUENCE [LARGE SCALE GENOMIC DNA]</scope>
    <source>
        <strain evidence="3">OS</strain>
    </source>
</reference>
<dbReference type="GO" id="GO:0016746">
    <property type="term" value="F:acyltransferase activity"/>
    <property type="evidence" value="ECO:0007669"/>
    <property type="project" value="UniProtKB-KW"/>
</dbReference>
<dbReference type="InterPro" id="IPR023917">
    <property type="entry name" value="Bifunctiontional_GlmU_bac-type"/>
</dbReference>
<dbReference type="Pfam" id="PF13562">
    <property type="entry name" value="NTP_transf_4"/>
    <property type="match status" value="1"/>
</dbReference>
<dbReference type="Proteomes" id="UP000266389">
    <property type="component" value="Unassembled WGS sequence"/>
</dbReference>
<dbReference type="PANTHER" id="PTHR43584">
    <property type="entry name" value="NUCLEOTIDYL TRANSFERASE"/>
    <property type="match status" value="1"/>
</dbReference>
<dbReference type="GO" id="GO:0016779">
    <property type="term" value="F:nucleotidyltransferase activity"/>
    <property type="evidence" value="ECO:0007669"/>
    <property type="project" value="UniProtKB-ARBA"/>
</dbReference>
<evidence type="ECO:0000313" key="3">
    <source>
        <dbReference type="EMBL" id="RFM23343.1"/>
    </source>
</evidence>
<proteinExistence type="predicted"/>
<dbReference type="InterPro" id="IPR011004">
    <property type="entry name" value="Trimer_LpxA-like_sf"/>
</dbReference>
<keyword evidence="2" id="KW-0012">Acyltransferase</keyword>
<keyword evidence="1 3" id="KW-0808">Transferase</keyword>
<protein>
    <submittedName>
        <fullName evidence="3">Transferase</fullName>
    </submittedName>
</protein>
<sequence length="408" mass="45426">MQVILFEDDGVHKFSPLLHLKPIYELTLGMRSLREKFEVALPSLKVGLHMRPVLAPHWRLVLPNHAINDIADDDVLFLNGRVICDQFFAKKVLSGAFEFGKAYFNGGQLIAFRANPKEVFGDTLPELIDAKMISERFSSTQVDCRYIAFMWDLVRLHPEEFRREAPLCAEFGQIHGQVHPRAVLVNDARIYIGAGADVRAGAVLDATDGYIYVSANAKIFPNAVLMNNVFIGTGATVKIGAKIYDHVYIGAYSKAGGEIESSIIESYANKQHEGFLGHSYISSWCNLGADTNTSDLKNNYSTIRMNVNGKEIDTKMQFLGLIMGEHSKCGINTMFNTGTVVGMSSNIFGAGFPPKTIGDFQWGGADGFVNYDLEKALAVARTVMQRRNVRFTPEYEALFRHAYTKAMR</sequence>
<comment type="caution">
    <text evidence="3">The sequence shown here is derived from an EMBL/GenBank/DDBJ whole genome shotgun (WGS) entry which is preliminary data.</text>
</comment>
<evidence type="ECO:0000256" key="2">
    <source>
        <dbReference type="ARBA" id="ARBA00023315"/>
    </source>
</evidence>
<dbReference type="CDD" id="cd05635">
    <property type="entry name" value="LbH_unknown"/>
    <property type="match status" value="1"/>
</dbReference>
<name>A0A395LXP7_9BACT</name>
<dbReference type="InterPro" id="IPR050065">
    <property type="entry name" value="GlmU-like"/>
</dbReference>
<gene>
    <name evidence="3" type="ORF">D0433_11810</name>
</gene>
<dbReference type="SUPFAM" id="SSF51161">
    <property type="entry name" value="Trimeric LpxA-like enzymes"/>
    <property type="match status" value="1"/>
</dbReference>
<dbReference type="EMBL" id="PHFL01000067">
    <property type="protein sequence ID" value="RFM23343.1"/>
    <property type="molecule type" value="Genomic_DNA"/>
</dbReference>
<dbReference type="NCBIfam" id="TIGR03991">
    <property type="entry name" value="alt_bact_glmU"/>
    <property type="match status" value="1"/>
</dbReference>
<dbReference type="AlphaFoldDB" id="A0A395LXP7"/>
<dbReference type="Gene3D" id="2.160.10.10">
    <property type="entry name" value="Hexapeptide repeat proteins"/>
    <property type="match status" value="1"/>
</dbReference>
<evidence type="ECO:0000256" key="1">
    <source>
        <dbReference type="ARBA" id="ARBA00022679"/>
    </source>
</evidence>
<organism evidence="3 4">
    <name type="scientific">Candidatus Thermochlorobacter aerophilus</name>
    <dbReference type="NCBI Taxonomy" id="1868324"/>
    <lineage>
        <taxon>Bacteria</taxon>
        <taxon>Pseudomonadati</taxon>
        <taxon>Chlorobiota</taxon>
        <taxon>Chlorobiia</taxon>
        <taxon>Chlorobiales</taxon>
        <taxon>Candidatus Thermochlorobacteriaceae</taxon>
        <taxon>Candidatus Thermochlorobacter</taxon>
    </lineage>
</organism>